<dbReference type="NCBIfam" id="NF009102">
    <property type="entry name" value="PRK12446.1"/>
    <property type="match status" value="1"/>
</dbReference>
<accession>A0A0A8URY8</accession>
<dbReference type="NCBIfam" id="TIGR01133">
    <property type="entry name" value="murG"/>
    <property type="match status" value="1"/>
</dbReference>
<comment type="caution">
    <text evidence="10">Lacks conserved residue(s) required for the propagation of feature annotation.</text>
</comment>
<reference evidence="14" key="1">
    <citation type="submission" date="2014-09" db="EMBL/GenBank/DDBJ databases">
        <authorList>
            <person name="Gomez-Valero L."/>
        </authorList>
    </citation>
    <scope>NUCLEOTIDE SEQUENCE [LARGE SCALE GENOMIC DNA]</scope>
    <source>
        <strain evidence="14">ATCC35250</strain>
    </source>
</reference>
<keyword evidence="5 10" id="KW-0133">Cell shape</keyword>
<keyword evidence="7 10" id="KW-0472">Membrane</keyword>
<dbReference type="RefSeq" id="WP_045105688.1">
    <property type="nucleotide sequence ID" value="NZ_LN681225.1"/>
</dbReference>
<evidence type="ECO:0000256" key="1">
    <source>
        <dbReference type="ARBA" id="ARBA00022475"/>
    </source>
</evidence>
<feature type="binding site" evidence="10">
    <location>
        <begin position="12"/>
        <end position="14"/>
    </location>
    <ligand>
        <name>UDP-N-acetyl-alpha-D-glucosamine</name>
        <dbReference type="ChEBI" id="CHEBI:57705"/>
    </ligand>
</feature>
<evidence type="ECO:0000256" key="8">
    <source>
        <dbReference type="ARBA" id="ARBA00023306"/>
    </source>
</evidence>
<dbReference type="CDD" id="cd03785">
    <property type="entry name" value="GT28_MurG"/>
    <property type="match status" value="1"/>
</dbReference>
<dbReference type="PANTHER" id="PTHR21015">
    <property type="entry name" value="UDP-N-ACETYLGLUCOSAMINE--N-ACETYLMURAMYL-(PENTAPEPTIDE) PYROPHOSPHORYL-UNDECAPRENOL N-ACETYLGLUCOSAMINE TRANSFERASE 1"/>
    <property type="match status" value="1"/>
</dbReference>
<keyword evidence="9 10" id="KW-0961">Cell wall biogenesis/degradation</keyword>
<dbReference type="GO" id="GO:0050511">
    <property type="term" value="F:undecaprenyldiphospho-muramoylpentapeptide beta-N-acetylglucosaminyltransferase activity"/>
    <property type="evidence" value="ECO:0007669"/>
    <property type="project" value="UniProtKB-UniRule"/>
</dbReference>
<dbReference type="Pfam" id="PF03033">
    <property type="entry name" value="Glyco_transf_28"/>
    <property type="match status" value="1"/>
</dbReference>
<dbReference type="EMBL" id="LN681225">
    <property type="protein sequence ID" value="CEK10286.1"/>
    <property type="molecule type" value="Genomic_DNA"/>
</dbReference>
<comment type="pathway">
    <text evidence="10">Cell wall biogenesis; peptidoglycan biosynthesis.</text>
</comment>
<keyword evidence="4 10" id="KW-0808">Transferase</keyword>
<dbReference type="InterPro" id="IPR004276">
    <property type="entry name" value="GlycoTrans_28_N"/>
</dbReference>
<evidence type="ECO:0000313" key="13">
    <source>
        <dbReference type="EMBL" id="CEK10286.1"/>
    </source>
</evidence>
<dbReference type="SUPFAM" id="SSF53756">
    <property type="entry name" value="UDP-Glycosyltransferase/glycogen phosphorylase"/>
    <property type="match status" value="1"/>
</dbReference>
<keyword evidence="8 10" id="KW-0131">Cell cycle</keyword>
<dbReference type="GO" id="GO:0008360">
    <property type="term" value="P:regulation of cell shape"/>
    <property type="evidence" value="ECO:0007669"/>
    <property type="project" value="UniProtKB-KW"/>
</dbReference>
<keyword evidence="3 10" id="KW-0328">Glycosyltransferase</keyword>
<dbReference type="GO" id="GO:0005886">
    <property type="term" value="C:plasma membrane"/>
    <property type="evidence" value="ECO:0007669"/>
    <property type="project" value="UniProtKB-SubCell"/>
</dbReference>
<protein>
    <recommendedName>
        <fullName evidence="10">UDP-N-acetylglucosamine--N-acetylmuramyl-(pentapeptide) pyrophosphoryl-undecaprenol N-acetylglucosamine transferase</fullName>
        <ecNumber evidence="10">2.4.1.227</ecNumber>
    </recommendedName>
    <alternativeName>
        <fullName evidence="10">Undecaprenyl-PP-MurNAc-pentapeptide-UDPGlcNAc GlcNAc transferase</fullName>
    </alternativeName>
</protein>
<organism evidence="13 14">
    <name type="scientific">Legionella hackeliae</name>
    <dbReference type="NCBI Taxonomy" id="449"/>
    <lineage>
        <taxon>Bacteria</taxon>
        <taxon>Pseudomonadati</taxon>
        <taxon>Pseudomonadota</taxon>
        <taxon>Gammaproteobacteria</taxon>
        <taxon>Legionellales</taxon>
        <taxon>Legionellaceae</taxon>
        <taxon>Legionella</taxon>
    </lineage>
</organism>
<dbReference type="HAMAP" id="MF_00033">
    <property type="entry name" value="MurG"/>
    <property type="match status" value="1"/>
</dbReference>
<name>A0A0A8URY8_LEGHA</name>
<dbReference type="PANTHER" id="PTHR21015:SF27">
    <property type="entry name" value="UDP-N-ACETYLGLUCOSAMINE--N-ACETYLMURAMYL-(PENTAPEPTIDE) PYROPHOSPHORYL-UNDECAPRENOL N-ACETYLGLUCOSAMINE TRANSFERASE"/>
    <property type="match status" value="1"/>
</dbReference>
<dbReference type="EC" id="2.4.1.227" evidence="10"/>
<evidence type="ECO:0000256" key="7">
    <source>
        <dbReference type="ARBA" id="ARBA00023136"/>
    </source>
</evidence>
<comment type="catalytic activity">
    <reaction evidence="10">
        <text>di-trans,octa-cis-undecaprenyl diphospho-N-acetyl-alpha-D-muramoyl-L-alanyl-D-glutamyl-meso-2,6-diaminopimeloyl-D-alanyl-D-alanine + UDP-N-acetyl-alpha-D-glucosamine = di-trans,octa-cis-undecaprenyl diphospho-[N-acetyl-alpha-D-glucosaminyl-(1-&gt;4)]-N-acetyl-alpha-D-muramoyl-L-alanyl-D-glutamyl-meso-2,6-diaminopimeloyl-D-alanyl-D-alanine + UDP + H(+)</text>
        <dbReference type="Rhea" id="RHEA:31227"/>
        <dbReference type="ChEBI" id="CHEBI:15378"/>
        <dbReference type="ChEBI" id="CHEBI:57705"/>
        <dbReference type="ChEBI" id="CHEBI:58223"/>
        <dbReference type="ChEBI" id="CHEBI:61387"/>
        <dbReference type="ChEBI" id="CHEBI:61388"/>
        <dbReference type="EC" id="2.4.1.227"/>
    </reaction>
</comment>
<evidence type="ECO:0000256" key="5">
    <source>
        <dbReference type="ARBA" id="ARBA00022960"/>
    </source>
</evidence>
<evidence type="ECO:0000256" key="6">
    <source>
        <dbReference type="ARBA" id="ARBA00022984"/>
    </source>
</evidence>
<feature type="binding site" evidence="10">
    <location>
        <position position="291"/>
    </location>
    <ligand>
        <name>UDP-N-acetyl-alpha-D-glucosamine</name>
        <dbReference type="ChEBI" id="CHEBI:57705"/>
    </ligand>
</feature>
<dbReference type="Gene3D" id="3.40.50.2000">
    <property type="entry name" value="Glycogen Phosphorylase B"/>
    <property type="match status" value="2"/>
</dbReference>
<keyword evidence="2 10" id="KW-0132">Cell division</keyword>
<dbReference type="Pfam" id="PF04101">
    <property type="entry name" value="Glyco_tran_28_C"/>
    <property type="match status" value="1"/>
</dbReference>
<dbReference type="PATRIC" id="fig|449.7.peg.3245"/>
<feature type="binding site" evidence="10">
    <location>
        <position position="166"/>
    </location>
    <ligand>
        <name>UDP-N-acetyl-alpha-D-glucosamine</name>
        <dbReference type="ChEBI" id="CHEBI:57705"/>
    </ligand>
</feature>
<evidence type="ECO:0000313" key="14">
    <source>
        <dbReference type="Proteomes" id="UP000032803"/>
    </source>
</evidence>
<evidence type="ECO:0000256" key="3">
    <source>
        <dbReference type="ARBA" id="ARBA00022676"/>
    </source>
</evidence>
<dbReference type="Proteomes" id="UP000032803">
    <property type="component" value="Chromosome I"/>
</dbReference>
<feature type="domain" description="Glycosyltransferase family 28 N-terminal" evidence="11">
    <location>
        <begin position="5"/>
        <end position="141"/>
    </location>
</feature>
<evidence type="ECO:0000256" key="9">
    <source>
        <dbReference type="ARBA" id="ARBA00023316"/>
    </source>
</evidence>
<keyword evidence="14" id="KW-1185">Reference proteome</keyword>
<feature type="binding site" evidence="10">
    <location>
        <position position="196"/>
    </location>
    <ligand>
        <name>UDP-N-acetyl-alpha-D-glucosamine</name>
        <dbReference type="ChEBI" id="CHEBI:57705"/>
    </ligand>
</feature>
<sequence length="363" mass="39850">MNPRIVFTGGGTAGHVTPNLALIEILQNSNWQIDYIGSENGVEKSMISALNIPYHAVSSGKLRRYFSWQNFLDPLKIFAGITQAYCLLRKLKTDIVFSKGGFVAFPIVVAAWLHRIPVIAHESDMTPGLANRLSFPFVDKICLTFAAAKTHFKKQEKVEITGTPIRSQLFKGSKAQGLALCGFTADKPCILVMGGSLGSALLNTTVRQNLSVLCKNYQIIHLCGKGKIDNTLLNKESYCQLEYANEELADLFAASDLVISRAGANALCEILALEKPHILIPLSAKVSRGDQIQNARYFKKQGISVVVEEENLTSQSFLAAIDEINEHKVDIVAKIKALQIESAALKIIALLKEQMHVESPEIV</sequence>
<evidence type="ECO:0000259" key="12">
    <source>
        <dbReference type="Pfam" id="PF04101"/>
    </source>
</evidence>
<dbReference type="HOGENOM" id="CLU_037404_0_0_6"/>
<dbReference type="OrthoDB" id="9808936at2"/>
<keyword evidence="6 10" id="KW-0573">Peptidoglycan synthesis</keyword>
<comment type="subcellular location">
    <subcellularLocation>
        <location evidence="10">Cell membrane</location>
        <topology evidence="10">Peripheral membrane protein</topology>
        <orientation evidence="10">Cytoplasmic side</orientation>
    </subcellularLocation>
</comment>
<dbReference type="GO" id="GO:0071555">
    <property type="term" value="P:cell wall organization"/>
    <property type="evidence" value="ECO:0007669"/>
    <property type="project" value="UniProtKB-KW"/>
</dbReference>
<dbReference type="GO" id="GO:0009252">
    <property type="term" value="P:peptidoglycan biosynthetic process"/>
    <property type="evidence" value="ECO:0007669"/>
    <property type="project" value="UniProtKB-UniRule"/>
</dbReference>
<dbReference type="InterPro" id="IPR007235">
    <property type="entry name" value="Glyco_trans_28_C"/>
</dbReference>
<evidence type="ECO:0000256" key="4">
    <source>
        <dbReference type="ARBA" id="ARBA00022679"/>
    </source>
</evidence>
<evidence type="ECO:0000256" key="10">
    <source>
        <dbReference type="HAMAP-Rule" id="MF_00033"/>
    </source>
</evidence>
<dbReference type="UniPathway" id="UPA00219"/>
<dbReference type="STRING" id="449.LHA_1231"/>
<dbReference type="GO" id="GO:0051301">
    <property type="term" value="P:cell division"/>
    <property type="evidence" value="ECO:0007669"/>
    <property type="project" value="UniProtKB-KW"/>
</dbReference>
<dbReference type="GO" id="GO:0005975">
    <property type="term" value="P:carbohydrate metabolic process"/>
    <property type="evidence" value="ECO:0007669"/>
    <property type="project" value="InterPro"/>
</dbReference>
<evidence type="ECO:0000259" key="11">
    <source>
        <dbReference type="Pfam" id="PF03033"/>
    </source>
</evidence>
<evidence type="ECO:0000256" key="2">
    <source>
        <dbReference type="ARBA" id="ARBA00022618"/>
    </source>
</evidence>
<comment type="similarity">
    <text evidence="10">Belongs to the glycosyltransferase 28 family. MurG subfamily.</text>
</comment>
<proteinExistence type="inferred from homology"/>
<gene>
    <name evidence="10 13" type="primary">murG</name>
    <name evidence="13" type="ORF">LHA_1231</name>
</gene>
<feature type="domain" description="Glycosyl transferase family 28 C-terminal" evidence="12">
    <location>
        <begin position="190"/>
        <end position="341"/>
    </location>
</feature>
<dbReference type="GO" id="GO:0051991">
    <property type="term" value="F:UDP-N-acetyl-D-glucosamine:N-acetylmuramoyl-L-alanyl-D-glutamyl-meso-2,6-diaminopimelyl-D-alanyl-D-alanine-diphosphoundecaprenol 4-beta-N-acetylglucosaminlytransferase activity"/>
    <property type="evidence" value="ECO:0007669"/>
    <property type="project" value="RHEA"/>
</dbReference>
<dbReference type="InterPro" id="IPR006009">
    <property type="entry name" value="GlcNAc_MurG"/>
</dbReference>
<keyword evidence="1 10" id="KW-1003">Cell membrane</keyword>
<dbReference type="AlphaFoldDB" id="A0A0A8URY8"/>
<dbReference type="KEGG" id="lha:LHA_1231"/>
<comment type="function">
    <text evidence="10">Cell wall formation. Catalyzes the transfer of a GlcNAc subunit on undecaprenyl-pyrophosphoryl-MurNAc-pentapeptide (lipid intermediate I) to form undecaprenyl-pyrophosphoryl-MurNAc-(pentapeptide)GlcNAc (lipid intermediate II).</text>
</comment>